<comment type="caution">
    <text evidence="1">The sequence shown here is derived from an EMBL/GenBank/DDBJ whole genome shotgun (WGS) entry which is preliminary data.</text>
</comment>
<sequence length="366" mass="41079">MAEDLNPDNIIRNSNNEKLDENADINPPMTTVTEDMVIPEGISISVKDALAFHNYIKSRKCRTILALVGSGLSASSGLQTFRGSGGLWKNFSSIDLATPDAFVNDPGLVWQFYTYRRYKALSAKPNNGHKSLAELSKITNKPGKDNNGNRYKKFLTITQNVDGLSQRANHDEKSLIEMHGSLFTLKCTSFLCTYVEKNNYVHPLTDQLKDCEDEFEFVSKENRNKKRFKQVKLQMSELDLPHCPECETGLLRPGVVWFGESLPLISIDKADEFIIKNRIDLILVIGTSRSVWPVASYVDIVKNQGGKVAIFNTERDELEDSNVDDDENNNDNKNNSSVPDCWQFIGDAATSLPFALKPLIGETFNE</sequence>
<keyword evidence="2" id="KW-1185">Reference proteome</keyword>
<gene>
    <name evidence="1" type="ORF">Cboi01_000260700</name>
</gene>
<evidence type="ECO:0000313" key="2">
    <source>
        <dbReference type="Proteomes" id="UP001165101"/>
    </source>
</evidence>
<dbReference type="Proteomes" id="UP001165101">
    <property type="component" value="Unassembled WGS sequence"/>
</dbReference>
<evidence type="ECO:0000313" key="1">
    <source>
        <dbReference type="EMBL" id="GME92138.1"/>
    </source>
</evidence>
<proteinExistence type="predicted"/>
<reference evidence="1" key="1">
    <citation type="submission" date="2023-04" db="EMBL/GenBank/DDBJ databases">
        <title>Candida boidinii NBRC 1967.</title>
        <authorList>
            <person name="Ichikawa N."/>
            <person name="Sato H."/>
            <person name="Tonouchi N."/>
        </authorList>
    </citation>
    <scope>NUCLEOTIDE SEQUENCE</scope>
    <source>
        <strain evidence="1">NBRC 1967</strain>
    </source>
</reference>
<name>A0ACB5TPC7_CANBO</name>
<organism evidence="1 2">
    <name type="scientific">Candida boidinii</name>
    <name type="common">Yeast</name>
    <dbReference type="NCBI Taxonomy" id="5477"/>
    <lineage>
        <taxon>Eukaryota</taxon>
        <taxon>Fungi</taxon>
        <taxon>Dikarya</taxon>
        <taxon>Ascomycota</taxon>
        <taxon>Saccharomycotina</taxon>
        <taxon>Pichiomycetes</taxon>
        <taxon>Pichiales</taxon>
        <taxon>Pichiaceae</taxon>
        <taxon>Ogataea</taxon>
        <taxon>Ogataea/Candida clade</taxon>
    </lineage>
</organism>
<protein>
    <submittedName>
        <fullName evidence="1">Unnamed protein product</fullName>
    </submittedName>
</protein>
<dbReference type="EMBL" id="BSXV01001217">
    <property type="protein sequence ID" value="GME92138.1"/>
    <property type="molecule type" value="Genomic_DNA"/>
</dbReference>
<accession>A0ACB5TPC7</accession>